<feature type="transmembrane region" description="Helical" evidence="3">
    <location>
        <begin position="6"/>
        <end position="23"/>
    </location>
</feature>
<proteinExistence type="predicted"/>
<dbReference type="OrthoDB" id="9813903at2"/>
<dbReference type="InterPro" id="IPR043128">
    <property type="entry name" value="Rev_trsase/Diguanyl_cyclase"/>
</dbReference>
<dbReference type="GO" id="GO:0052621">
    <property type="term" value="F:diguanylate cyclase activity"/>
    <property type="evidence" value="ECO:0007669"/>
    <property type="project" value="UniProtKB-EC"/>
</dbReference>
<evidence type="ECO:0000256" key="1">
    <source>
        <dbReference type="ARBA" id="ARBA00012528"/>
    </source>
</evidence>
<comment type="catalytic activity">
    <reaction evidence="2">
        <text>2 GTP = 3',3'-c-di-GMP + 2 diphosphate</text>
        <dbReference type="Rhea" id="RHEA:24898"/>
        <dbReference type="ChEBI" id="CHEBI:33019"/>
        <dbReference type="ChEBI" id="CHEBI:37565"/>
        <dbReference type="ChEBI" id="CHEBI:58805"/>
        <dbReference type="EC" id="2.7.7.65"/>
    </reaction>
</comment>
<dbReference type="InterPro" id="IPR050469">
    <property type="entry name" value="Diguanylate_Cyclase"/>
</dbReference>
<dbReference type="SMART" id="SM00267">
    <property type="entry name" value="GGDEF"/>
    <property type="match status" value="1"/>
</dbReference>
<feature type="transmembrane region" description="Helical" evidence="3">
    <location>
        <begin position="90"/>
        <end position="107"/>
    </location>
</feature>
<dbReference type="PANTHER" id="PTHR45138:SF9">
    <property type="entry name" value="DIGUANYLATE CYCLASE DGCM-RELATED"/>
    <property type="match status" value="1"/>
</dbReference>
<reference evidence="6" key="1">
    <citation type="journal article" date="2014" name="Genome Announc.">
        <title>Complete Genome Sequence of the Highly Transformable Pseudomonas stutzeri Strain 28a24.</title>
        <authorList>
            <person name="Smith B.A."/>
            <person name="Dougherty K.M."/>
            <person name="Baltrus D.A."/>
        </authorList>
    </citation>
    <scope>NUCLEOTIDE SEQUENCE [LARGE SCALE GENOMIC DNA]</scope>
    <source>
        <strain evidence="6">28a24</strain>
    </source>
</reference>
<protein>
    <recommendedName>
        <fullName evidence="1">diguanylate cyclase</fullName>
        <ecNumber evidence="1">2.7.7.65</ecNumber>
    </recommendedName>
</protein>
<dbReference type="PROSITE" id="PS50887">
    <property type="entry name" value="GGDEF"/>
    <property type="match status" value="1"/>
</dbReference>
<dbReference type="InterPro" id="IPR000160">
    <property type="entry name" value="GGDEF_dom"/>
</dbReference>
<organism evidence="5 6">
    <name type="scientific">Stutzerimonas stutzeri</name>
    <name type="common">Pseudomonas stutzeri</name>
    <dbReference type="NCBI Taxonomy" id="316"/>
    <lineage>
        <taxon>Bacteria</taxon>
        <taxon>Pseudomonadati</taxon>
        <taxon>Pseudomonadota</taxon>
        <taxon>Gammaproteobacteria</taxon>
        <taxon>Pseudomonadales</taxon>
        <taxon>Pseudomonadaceae</taxon>
        <taxon>Stutzerimonas</taxon>
    </lineage>
</organism>
<dbReference type="SUPFAM" id="SSF55073">
    <property type="entry name" value="Nucleotide cyclase"/>
    <property type="match status" value="1"/>
</dbReference>
<keyword evidence="3" id="KW-0812">Transmembrane</keyword>
<keyword evidence="3" id="KW-1133">Transmembrane helix</keyword>
<dbReference type="Proteomes" id="UP000019522">
    <property type="component" value="Chromosome"/>
</dbReference>
<dbReference type="RefSeq" id="WP_025242481.1">
    <property type="nucleotide sequence ID" value="NZ_CP007441.1"/>
</dbReference>
<dbReference type="NCBIfam" id="TIGR00254">
    <property type="entry name" value="GGDEF"/>
    <property type="match status" value="1"/>
</dbReference>
<feature type="transmembrane region" description="Helical" evidence="3">
    <location>
        <begin position="183"/>
        <end position="207"/>
    </location>
</feature>
<feature type="domain" description="GGDEF" evidence="4">
    <location>
        <begin position="248"/>
        <end position="381"/>
    </location>
</feature>
<feature type="transmembrane region" description="Helical" evidence="3">
    <location>
        <begin position="113"/>
        <end position="130"/>
    </location>
</feature>
<name>W8R9F6_STUST</name>
<gene>
    <name evidence="5" type="ORF">CH92_14730</name>
</gene>
<evidence type="ECO:0000256" key="2">
    <source>
        <dbReference type="ARBA" id="ARBA00034247"/>
    </source>
</evidence>
<dbReference type="Gene3D" id="3.30.70.270">
    <property type="match status" value="1"/>
</dbReference>
<accession>W8R9F6</accession>
<evidence type="ECO:0000259" key="4">
    <source>
        <dbReference type="PROSITE" id="PS50887"/>
    </source>
</evidence>
<dbReference type="GO" id="GO:1902201">
    <property type="term" value="P:negative regulation of bacterial-type flagellum-dependent cell motility"/>
    <property type="evidence" value="ECO:0007669"/>
    <property type="project" value="TreeGrafter"/>
</dbReference>
<dbReference type="PATRIC" id="fig|316.77.peg.2947"/>
<dbReference type="Pfam" id="PF00990">
    <property type="entry name" value="GGDEF"/>
    <property type="match status" value="1"/>
</dbReference>
<dbReference type="InterPro" id="IPR029787">
    <property type="entry name" value="Nucleotide_cyclase"/>
</dbReference>
<dbReference type="CDD" id="cd01949">
    <property type="entry name" value="GGDEF"/>
    <property type="match status" value="1"/>
</dbReference>
<feature type="transmembrane region" description="Helical" evidence="3">
    <location>
        <begin position="60"/>
        <end position="83"/>
    </location>
</feature>
<sequence>MALDPLTMLTLTVALALAAALYLAIEWHTVRESSLLFWSAGFALITVGSTLALLRVNGLLLIGIWFANGLLVTAHWLFLLGVARFTEARLARAWILVFVAWFALLLLPGEQPWSKVILLLNSFLVALLTLKASVLLRPHAKSLGAGAAQLRYVLLGHSLFYFAKMIPALVPGTLIELAAFRGRIIQISLVEGVMAIMLIALSMTGTVRYRREKRIARLAARDPLTAMYNRRALEARAPRLLSEVSPTRPGALLLIDIDNFKLINDLHGHTAGDRLLVALGEMIRLTLPAGALAARLGGDEFVILLSDASHARIVQLGDVLRKQFHDTAAQAFTTPEPVTLSIGVSVFDQPPASLAALIEQGDVALYESKRGGRNSIRLVDRTLTNQAAPGTDLQ</sequence>
<evidence type="ECO:0000313" key="6">
    <source>
        <dbReference type="Proteomes" id="UP000019522"/>
    </source>
</evidence>
<dbReference type="EC" id="2.7.7.65" evidence="1"/>
<dbReference type="GO" id="GO:0043709">
    <property type="term" value="P:cell adhesion involved in single-species biofilm formation"/>
    <property type="evidence" value="ECO:0007669"/>
    <property type="project" value="TreeGrafter"/>
</dbReference>
<feature type="transmembrane region" description="Helical" evidence="3">
    <location>
        <begin position="35"/>
        <end position="54"/>
    </location>
</feature>
<dbReference type="AlphaFoldDB" id="W8R9F6"/>
<dbReference type="PANTHER" id="PTHR45138">
    <property type="entry name" value="REGULATORY COMPONENTS OF SENSORY TRANSDUCTION SYSTEM"/>
    <property type="match status" value="1"/>
</dbReference>
<keyword evidence="3" id="KW-0472">Membrane</keyword>
<dbReference type="KEGG" id="pstt:CH92_14730"/>
<dbReference type="GO" id="GO:0005886">
    <property type="term" value="C:plasma membrane"/>
    <property type="evidence" value="ECO:0007669"/>
    <property type="project" value="TreeGrafter"/>
</dbReference>
<dbReference type="EMBL" id="CP007441">
    <property type="protein sequence ID" value="AHL76278.1"/>
    <property type="molecule type" value="Genomic_DNA"/>
</dbReference>
<evidence type="ECO:0000313" key="5">
    <source>
        <dbReference type="EMBL" id="AHL76278.1"/>
    </source>
</evidence>
<reference evidence="5 6" key="2">
    <citation type="submission" date="2014-03" db="EMBL/GenBank/DDBJ databases">
        <authorList>
            <person name="Baltrus D."/>
            <person name="Dougherty K."/>
        </authorList>
    </citation>
    <scope>NUCLEOTIDE SEQUENCE</scope>
    <source>
        <strain evidence="5 6">28a24</strain>
    </source>
</reference>
<evidence type="ECO:0000256" key="3">
    <source>
        <dbReference type="SAM" id="Phobius"/>
    </source>
</evidence>